<name>A0A0F3GHG0_9BACT</name>
<keyword evidence="3" id="KW-1185">Reference proteome</keyword>
<keyword evidence="2" id="KW-0808">Transferase</keyword>
<comment type="caution">
    <text evidence="2">The sequence shown here is derived from an EMBL/GenBank/DDBJ whole genome shotgun (WGS) entry which is preliminary data.</text>
</comment>
<feature type="domain" description="Glycosyltransferase 2-like" evidence="1">
    <location>
        <begin position="13"/>
        <end position="126"/>
    </location>
</feature>
<sequence length="306" mass="35407">MQEIISGSKPLVSVIIPTYNHQAYIGEAIESALLQTYKEIEVIVMDNFSIDNTEAIVNSYIKKNQRIRYEKFDNKGIIGLSRNVGIKMAKGDYIAFLDSDDIWFSNKLEKVMNVFAKNKWVDLVCHDEYHVKGQSKDIIGKGIYGPYKTYEQLLFKGNALSTSAVVVRKNKLFEAGLFSEDLNFVTAEDYDLWLKLSKISRIVYLHEILGCWRVHDLSNSKNIDRHINNVLNVLYFHFSQWSNKNLSYRHLKRKRISNAVRVGGRLLMKDGYFDIAMPYLLKAISIYPLSTKSWVSLFACFFKLKL</sequence>
<dbReference type="PANTHER" id="PTHR22916">
    <property type="entry name" value="GLYCOSYLTRANSFERASE"/>
    <property type="match status" value="1"/>
</dbReference>
<gene>
    <name evidence="2" type="ORF">MBAV_006449</name>
</gene>
<evidence type="ECO:0000313" key="2">
    <source>
        <dbReference type="EMBL" id="KJU81316.1"/>
    </source>
</evidence>
<dbReference type="AlphaFoldDB" id="A0A0F3GHG0"/>
<reference evidence="2 3" key="1">
    <citation type="submission" date="2015-02" db="EMBL/GenBank/DDBJ databases">
        <title>Single-cell genomics of uncultivated deep-branching MTB reveals a conserved set of magnetosome genes.</title>
        <authorList>
            <person name="Kolinko S."/>
            <person name="Richter M."/>
            <person name="Glockner F.O."/>
            <person name="Brachmann A."/>
            <person name="Schuler D."/>
        </authorList>
    </citation>
    <scope>NUCLEOTIDE SEQUENCE [LARGE SCALE GENOMIC DNA]</scope>
    <source>
        <strain evidence="2">TM-1</strain>
    </source>
</reference>
<dbReference type="InterPro" id="IPR001173">
    <property type="entry name" value="Glyco_trans_2-like"/>
</dbReference>
<dbReference type="InterPro" id="IPR029044">
    <property type="entry name" value="Nucleotide-diphossugar_trans"/>
</dbReference>
<dbReference type="EMBL" id="LACI01002732">
    <property type="protein sequence ID" value="KJU81316.1"/>
    <property type="molecule type" value="Genomic_DNA"/>
</dbReference>
<organism evidence="2 3">
    <name type="scientific">Candidatus Magnetobacterium bavaricum</name>
    <dbReference type="NCBI Taxonomy" id="29290"/>
    <lineage>
        <taxon>Bacteria</taxon>
        <taxon>Pseudomonadati</taxon>
        <taxon>Nitrospirota</taxon>
        <taxon>Thermodesulfovibrionia</taxon>
        <taxon>Thermodesulfovibrionales</taxon>
        <taxon>Candidatus Magnetobacteriaceae</taxon>
        <taxon>Candidatus Magnetobacterium</taxon>
    </lineage>
</organism>
<evidence type="ECO:0000313" key="3">
    <source>
        <dbReference type="Proteomes" id="UP000033423"/>
    </source>
</evidence>
<dbReference type="Gene3D" id="3.90.550.10">
    <property type="entry name" value="Spore Coat Polysaccharide Biosynthesis Protein SpsA, Chain A"/>
    <property type="match status" value="1"/>
</dbReference>
<dbReference type="GO" id="GO:0016758">
    <property type="term" value="F:hexosyltransferase activity"/>
    <property type="evidence" value="ECO:0007669"/>
    <property type="project" value="UniProtKB-ARBA"/>
</dbReference>
<accession>A0A0F3GHG0</accession>
<protein>
    <submittedName>
        <fullName evidence="2">Glycosyltransferase-like protein, family 2</fullName>
    </submittedName>
</protein>
<evidence type="ECO:0000259" key="1">
    <source>
        <dbReference type="Pfam" id="PF00535"/>
    </source>
</evidence>
<proteinExistence type="predicted"/>
<dbReference type="PANTHER" id="PTHR22916:SF3">
    <property type="entry name" value="UDP-GLCNAC:BETAGAL BETA-1,3-N-ACETYLGLUCOSAMINYLTRANSFERASE-LIKE PROTEIN 1"/>
    <property type="match status" value="1"/>
</dbReference>
<dbReference type="SUPFAM" id="SSF53448">
    <property type="entry name" value="Nucleotide-diphospho-sugar transferases"/>
    <property type="match status" value="1"/>
</dbReference>
<dbReference type="Pfam" id="PF00535">
    <property type="entry name" value="Glycos_transf_2"/>
    <property type="match status" value="1"/>
</dbReference>
<dbReference type="Proteomes" id="UP000033423">
    <property type="component" value="Unassembled WGS sequence"/>
</dbReference>